<reference evidence="5 6" key="1">
    <citation type="submission" date="2014-01" db="EMBL/GenBank/DDBJ databases">
        <title>Roseivivax isoporae LMG 25204 Genome Sequencing.</title>
        <authorList>
            <person name="Lai Q."/>
            <person name="Li G."/>
            <person name="Shao Z."/>
        </authorList>
    </citation>
    <scope>NUCLEOTIDE SEQUENCE [LARGE SCALE GENOMIC DNA]</scope>
    <source>
        <strain evidence="5 6">LMG 25204</strain>
    </source>
</reference>
<dbReference type="AlphaFoldDB" id="X7F6W2"/>
<dbReference type="InterPro" id="IPR036237">
    <property type="entry name" value="Xyl_isomerase-like_sf"/>
</dbReference>
<evidence type="ECO:0000256" key="3">
    <source>
        <dbReference type="PIRSR" id="PIRSR006241-50"/>
    </source>
</evidence>
<comment type="caution">
    <text evidence="5">The sequence shown here is derived from an EMBL/GenBank/DDBJ whole genome shotgun (WGS) entry which is preliminary data.</text>
</comment>
<dbReference type="Pfam" id="PF01261">
    <property type="entry name" value="AP_endonuc_2"/>
    <property type="match status" value="1"/>
</dbReference>
<dbReference type="PIRSF" id="PIRSF006241">
    <property type="entry name" value="HyI"/>
    <property type="match status" value="1"/>
</dbReference>
<feature type="active site" description="Proton donor/acceptor" evidence="3">
    <location>
        <position position="138"/>
    </location>
</feature>
<dbReference type="RefSeq" id="WP_084615437.1">
    <property type="nucleotide sequence ID" value="NZ_JAME01000026.1"/>
</dbReference>
<dbReference type="GO" id="GO:0046487">
    <property type="term" value="P:glyoxylate metabolic process"/>
    <property type="evidence" value="ECO:0007669"/>
    <property type="project" value="TreeGrafter"/>
</dbReference>
<feature type="active site" description="Proton donor/acceptor" evidence="3">
    <location>
        <position position="232"/>
    </location>
</feature>
<keyword evidence="1 2" id="KW-0413">Isomerase</keyword>
<comment type="similarity">
    <text evidence="2">Belongs to the hyi family.</text>
</comment>
<dbReference type="Gene3D" id="3.20.20.150">
    <property type="entry name" value="Divalent-metal-dependent TIM barrel enzymes"/>
    <property type="match status" value="1"/>
</dbReference>
<dbReference type="STRING" id="1449351.RISW2_10855"/>
<proteinExistence type="inferred from homology"/>
<dbReference type="OrthoDB" id="9786584at2"/>
<dbReference type="GO" id="GO:0008903">
    <property type="term" value="F:hydroxypyruvate isomerase activity"/>
    <property type="evidence" value="ECO:0007669"/>
    <property type="project" value="TreeGrafter"/>
</dbReference>
<dbReference type="eggNOG" id="COG3622">
    <property type="taxonomic scope" value="Bacteria"/>
</dbReference>
<dbReference type="PANTHER" id="PTHR43489">
    <property type="entry name" value="ISOMERASE"/>
    <property type="match status" value="1"/>
</dbReference>
<keyword evidence="6" id="KW-1185">Reference proteome</keyword>
<dbReference type="PATRIC" id="fig|1449351.3.peg.3227"/>
<name>X7F6W2_9RHOB</name>
<evidence type="ECO:0000256" key="1">
    <source>
        <dbReference type="ARBA" id="ARBA00023235"/>
    </source>
</evidence>
<sequence>MRISANLGFLYTDLPLPGAIAAAARDGFDAVEFHWPYDVPAAEIAAALAAAGIPGLSLNTSRGDLGAGEFGLGALPGREDDADRALDAALAHAAKAGLGAVHVMAGRTDASAAEAVFVDHLRRGAVRAEAQGLMLLIEPLNLRDVPGYFLTGTDHARRIVEAVNHPALRIMYDLYHMQIMQGDHVARMRALGPLIGHVQVAGAPDRTEPEFGELAVDRVIAASGYCGAVGAEFRPTMPPGDWLAAFRRTQRPDGDVIPGALGPGS</sequence>
<protein>
    <recommendedName>
        <fullName evidence="4">Xylose isomerase-like TIM barrel domain-containing protein</fullName>
    </recommendedName>
</protein>
<evidence type="ECO:0000259" key="4">
    <source>
        <dbReference type="Pfam" id="PF01261"/>
    </source>
</evidence>
<organism evidence="5 6">
    <name type="scientific">Roseivivax isoporae LMG 25204</name>
    <dbReference type="NCBI Taxonomy" id="1449351"/>
    <lineage>
        <taxon>Bacteria</taxon>
        <taxon>Pseudomonadati</taxon>
        <taxon>Pseudomonadota</taxon>
        <taxon>Alphaproteobacteria</taxon>
        <taxon>Rhodobacterales</taxon>
        <taxon>Roseobacteraceae</taxon>
        <taxon>Roseivivax</taxon>
    </lineage>
</organism>
<evidence type="ECO:0000313" key="6">
    <source>
        <dbReference type="Proteomes" id="UP000023430"/>
    </source>
</evidence>
<accession>X7F6W2</accession>
<feature type="domain" description="Xylose isomerase-like TIM barrel" evidence="4">
    <location>
        <begin position="20"/>
        <end position="242"/>
    </location>
</feature>
<dbReference type="PANTHER" id="PTHR43489:SF6">
    <property type="entry name" value="HYDROXYPYRUVATE ISOMERASE-RELATED"/>
    <property type="match status" value="1"/>
</dbReference>
<dbReference type="Proteomes" id="UP000023430">
    <property type="component" value="Unassembled WGS sequence"/>
</dbReference>
<evidence type="ECO:0000256" key="2">
    <source>
        <dbReference type="PIRNR" id="PIRNR006241"/>
    </source>
</evidence>
<evidence type="ECO:0000313" key="5">
    <source>
        <dbReference type="EMBL" id="ETX27824.1"/>
    </source>
</evidence>
<dbReference type="SUPFAM" id="SSF51658">
    <property type="entry name" value="Xylose isomerase-like"/>
    <property type="match status" value="1"/>
</dbReference>
<dbReference type="InterPro" id="IPR013022">
    <property type="entry name" value="Xyl_isomerase-like_TIM-brl"/>
</dbReference>
<dbReference type="InterPro" id="IPR026040">
    <property type="entry name" value="HyI-like"/>
</dbReference>
<gene>
    <name evidence="5" type="ORF">RISW2_10855</name>
</gene>
<dbReference type="InterPro" id="IPR050417">
    <property type="entry name" value="Sugar_Epim/Isomerase"/>
</dbReference>
<dbReference type="EMBL" id="JAME01000026">
    <property type="protein sequence ID" value="ETX27824.1"/>
    <property type="molecule type" value="Genomic_DNA"/>
</dbReference>